<organism evidence="2 3">
    <name type="scientific">Branchiibius hedensis</name>
    <dbReference type="NCBI Taxonomy" id="672460"/>
    <lineage>
        <taxon>Bacteria</taxon>
        <taxon>Bacillati</taxon>
        <taxon>Actinomycetota</taxon>
        <taxon>Actinomycetes</taxon>
        <taxon>Micrococcales</taxon>
        <taxon>Dermacoccaceae</taxon>
        <taxon>Branchiibius</taxon>
    </lineage>
</organism>
<accession>A0A2Y9C1R0</accession>
<evidence type="ECO:0000313" key="3">
    <source>
        <dbReference type="Proteomes" id="UP000250028"/>
    </source>
</evidence>
<dbReference type="Proteomes" id="UP000250028">
    <property type="component" value="Unassembled WGS sequence"/>
</dbReference>
<dbReference type="Pfam" id="PF13228">
    <property type="entry name" value="DUF4037"/>
    <property type="match status" value="1"/>
</dbReference>
<dbReference type="InterPro" id="IPR025117">
    <property type="entry name" value="DUF4037"/>
</dbReference>
<dbReference type="EMBL" id="UESZ01000001">
    <property type="protein sequence ID" value="SSA34783.1"/>
    <property type="molecule type" value="Genomic_DNA"/>
</dbReference>
<keyword evidence="3" id="KW-1185">Reference proteome</keyword>
<evidence type="ECO:0000259" key="1">
    <source>
        <dbReference type="Pfam" id="PF13228"/>
    </source>
</evidence>
<feature type="domain" description="DUF4037" evidence="1">
    <location>
        <begin position="129"/>
        <end position="226"/>
    </location>
</feature>
<protein>
    <recommendedName>
        <fullName evidence="1">DUF4037 domain-containing protein</fullName>
    </recommendedName>
</protein>
<sequence>MNSGGSGIDLARSYWFDIVGPLLDRAMPEMPRAAARVGSGSDVLGLDDEMSRDHDWGLRLQLFVPEPSRTRVAEVLLAQLPDDYLDHPTRLTFSGQSEPVLALDVLSVHRFAQSTLGFNPLQGTTVPDWLSLSGQAVLEITGGEVFEDTSGELSSLRNFLTWYPDDLWRYLIACDWQRIDQELPLMQRAGQRGDDLGSRVIAARLVDVGMHLGFLLNRRWAPYSKWRGTLFDELPFASTIGPSLDAVMTAGDWQSRGRHFAAALEVLANQQDDCGLPTAAPACVPFWDRPFVCVNPTMVPNLLGSVRDPSVRRLAPGLGSAEQRSDNVDLLVNAEARRYVVGIQPGGCSLSRS</sequence>
<gene>
    <name evidence="2" type="ORF">SAMN04489750_2111</name>
</gene>
<evidence type="ECO:0000313" key="2">
    <source>
        <dbReference type="EMBL" id="SSA34783.1"/>
    </source>
</evidence>
<dbReference type="AlphaFoldDB" id="A0A2Y9C1R0"/>
<proteinExistence type="predicted"/>
<reference evidence="3" key="1">
    <citation type="submission" date="2016-10" db="EMBL/GenBank/DDBJ databases">
        <authorList>
            <person name="Varghese N."/>
            <person name="Submissions S."/>
        </authorList>
    </citation>
    <scope>NUCLEOTIDE SEQUENCE [LARGE SCALE GENOMIC DNA]</scope>
    <source>
        <strain evidence="3">DSM 22951</strain>
    </source>
</reference>
<dbReference type="RefSeq" id="WP_109685617.1">
    <property type="nucleotide sequence ID" value="NZ_QGDN01000001.1"/>
</dbReference>
<dbReference type="OrthoDB" id="3030at2"/>
<name>A0A2Y9C1R0_9MICO</name>